<dbReference type="InterPro" id="IPR036396">
    <property type="entry name" value="Cyt_P450_sf"/>
</dbReference>
<organism evidence="10 11">
    <name type="scientific">Streptomyces viridochromogenes</name>
    <dbReference type="NCBI Taxonomy" id="1938"/>
    <lineage>
        <taxon>Bacteria</taxon>
        <taxon>Bacillati</taxon>
        <taxon>Actinomycetota</taxon>
        <taxon>Actinomycetes</taxon>
        <taxon>Kitasatosporales</taxon>
        <taxon>Streptomycetaceae</taxon>
        <taxon>Streptomyces</taxon>
    </lineage>
</organism>
<dbReference type="RefSeq" id="WP_048579331.1">
    <property type="nucleotide sequence ID" value="NZ_LFNT01000002.1"/>
</dbReference>
<dbReference type="SUPFAM" id="SSF48264">
    <property type="entry name" value="Cytochrome P450"/>
    <property type="match status" value="1"/>
</dbReference>
<proteinExistence type="inferred from homology"/>
<dbReference type="PANTHER" id="PTHR46696">
    <property type="entry name" value="P450, PUTATIVE (EUROFUNG)-RELATED"/>
    <property type="match status" value="1"/>
</dbReference>
<evidence type="ECO:0000256" key="2">
    <source>
        <dbReference type="ARBA" id="ARBA00010617"/>
    </source>
</evidence>
<dbReference type="Gene3D" id="1.10.630.10">
    <property type="entry name" value="Cytochrome P450"/>
    <property type="match status" value="1"/>
</dbReference>
<dbReference type="PROSITE" id="PS00086">
    <property type="entry name" value="CYTOCHROME_P450"/>
    <property type="match status" value="1"/>
</dbReference>
<dbReference type="AlphaFoldDB" id="A0A0J7ZMW3"/>
<dbReference type="GO" id="GO:0004497">
    <property type="term" value="F:monooxygenase activity"/>
    <property type="evidence" value="ECO:0007669"/>
    <property type="project" value="UniProtKB-KW"/>
</dbReference>
<evidence type="ECO:0000256" key="9">
    <source>
        <dbReference type="SAM" id="MobiDB-lite"/>
    </source>
</evidence>
<dbReference type="CDD" id="cd11031">
    <property type="entry name" value="Cyp158A-like"/>
    <property type="match status" value="1"/>
</dbReference>
<keyword evidence="6 8" id="KW-0408">Iron</keyword>
<keyword evidence="7 8" id="KW-0503">Monooxygenase</keyword>
<evidence type="ECO:0000256" key="6">
    <source>
        <dbReference type="ARBA" id="ARBA00023004"/>
    </source>
</evidence>
<evidence type="ECO:0000313" key="11">
    <source>
        <dbReference type="Proteomes" id="UP000037432"/>
    </source>
</evidence>
<gene>
    <name evidence="10" type="ORF">ACM01_02470</name>
</gene>
<dbReference type="GO" id="GO:0005506">
    <property type="term" value="F:iron ion binding"/>
    <property type="evidence" value="ECO:0007669"/>
    <property type="project" value="InterPro"/>
</dbReference>
<dbReference type="PATRIC" id="fig|1938.3.peg.86"/>
<dbReference type="InterPro" id="IPR017972">
    <property type="entry name" value="Cyt_P450_CS"/>
</dbReference>
<sequence length="405" mass="44369">MRENELLRLPLPSDNPLEPPAEWEQLRRRCPVTTVELPSGDKAAYLTRYDDVKALLSDARFVRPTAGDVGAARIAPEGAGGPAADGSTALALPDRGEPHLRWRRQVGEYFTAKRMTALRPGMVRIAEGLVDDMVRHGQPADLKAGLGFPLPVYVICEILGVPAGDRDRFSHWSDAFLNVSRFTGDQTRAAYTEFAEYMSAHIATTRAEPGEDLIGMVIRESEGEGQGLTDEELLGTAMGLLVAGHETTANMIGKMVAMLLADRTRWKRLLADPTLVRTAVDEALRFDANLGFGIRRYLTEDVEVDGELLPSGTTVVCSMPAANRDERVFSDADDMVLSRSPNPHLTFGAGPHSCLGQSLARTELQVTLEVLLRKLPNLRLDVPVDELKRVEGLLVGGLRTVPVRW</sequence>
<protein>
    <submittedName>
        <fullName evidence="10">Cytochrome P450</fullName>
    </submittedName>
</protein>
<keyword evidence="3 8" id="KW-0349">Heme</keyword>
<name>A0A0J7ZMW3_STRVR</name>
<dbReference type="PRINTS" id="PR00359">
    <property type="entry name" value="BP450"/>
</dbReference>
<comment type="cofactor">
    <cofactor evidence="1">
        <name>heme</name>
        <dbReference type="ChEBI" id="CHEBI:30413"/>
    </cofactor>
</comment>
<feature type="region of interest" description="Disordered" evidence="9">
    <location>
        <begin position="1"/>
        <end position="20"/>
    </location>
</feature>
<evidence type="ECO:0000256" key="5">
    <source>
        <dbReference type="ARBA" id="ARBA00023002"/>
    </source>
</evidence>
<dbReference type="FunFam" id="1.10.630.10:FF:000018">
    <property type="entry name" value="Cytochrome P450 monooxygenase"/>
    <property type="match status" value="1"/>
</dbReference>
<dbReference type="EMBL" id="LFNT01000002">
    <property type="protein sequence ID" value="KMS76732.1"/>
    <property type="molecule type" value="Genomic_DNA"/>
</dbReference>
<dbReference type="GO" id="GO:0020037">
    <property type="term" value="F:heme binding"/>
    <property type="evidence" value="ECO:0007669"/>
    <property type="project" value="InterPro"/>
</dbReference>
<evidence type="ECO:0000256" key="8">
    <source>
        <dbReference type="RuleBase" id="RU000461"/>
    </source>
</evidence>
<dbReference type="Proteomes" id="UP000037432">
    <property type="component" value="Unassembled WGS sequence"/>
</dbReference>
<evidence type="ECO:0000256" key="1">
    <source>
        <dbReference type="ARBA" id="ARBA00001971"/>
    </source>
</evidence>
<dbReference type="InterPro" id="IPR001128">
    <property type="entry name" value="Cyt_P450"/>
</dbReference>
<dbReference type="Pfam" id="PF00067">
    <property type="entry name" value="p450"/>
    <property type="match status" value="1"/>
</dbReference>
<dbReference type="OrthoDB" id="3218463at2"/>
<dbReference type="PANTHER" id="PTHR46696:SF5">
    <property type="entry name" value="CYTOCHROME P450 BJ-1"/>
    <property type="match status" value="1"/>
</dbReference>
<evidence type="ECO:0000256" key="4">
    <source>
        <dbReference type="ARBA" id="ARBA00022723"/>
    </source>
</evidence>
<keyword evidence="5 8" id="KW-0560">Oxidoreductase</keyword>
<keyword evidence="4 8" id="KW-0479">Metal-binding</keyword>
<evidence type="ECO:0000313" key="10">
    <source>
        <dbReference type="EMBL" id="KMS76732.1"/>
    </source>
</evidence>
<dbReference type="InterPro" id="IPR002397">
    <property type="entry name" value="Cyt_P450_B"/>
</dbReference>
<reference evidence="10 11" key="1">
    <citation type="submission" date="2015-06" db="EMBL/GenBank/DDBJ databases">
        <authorList>
            <person name="Ju K.-S."/>
            <person name="Doroghazi J.R."/>
            <person name="Metcalf W.W."/>
        </authorList>
    </citation>
    <scope>NUCLEOTIDE SEQUENCE [LARGE SCALE GENOMIC DNA]</scope>
    <source>
        <strain evidence="10 11">NRRL 3414</strain>
    </source>
</reference>
<dbReference type="GO" id="GO:0016705">
    <property type="term" value="F:oxidoreductase activity, acting on paired donors, with incorporation or reduction of molecular oxygen"/>
    <property type="evidence" value="ECO:0007669"/>
    <property type="project" value="InterPro"/>
</dbReference>
<evidence type="ECO:0000256" key="3">
    <source>
        <dbReference type="ARBA" id="ARBA00022617"/>
    </source>
</evidence>
<accession>A0A0J7ZMW3</accession>
<comment type="similarity">
    <text evidence="2 8">Belongs to the cytochrome P450 family.</text>
</comment>
<comment type="caution">
    <text evidence="10">The sequence shown here is derived from an EMBL/GenBank/DDBJ whole genome shotgun (WGS) entry which is preliminary data.</text>
</comment>
<evidence type="ECO:0000256" key="7">
    <source>
        <dbReference type="ARBA" id="ARBA00023033"/>
    </source>
</evidence>
<dbReference type="PRINTS" id="PR00385">
    <property type="entry name" value="P450"/>
</dbReference>